<dbReference type="PANTHER" id="PTHR43602:SF1">
    <property type="entry name" value="ENOYL-COA HYDRATASE DOMAIN-CONTAINING PROTEIN 3, MITOCHONDRIAL"/>
    <property type="match status" value="1"/>
</dbReference>
<keyword evidence="9" id="KW-1185">Reference proteome</keyword>
<keyword evidence="2" id="KW-0276">Fatty acid metabolism</keyword>
<evidence type="ECO:0000256" key="2">
    <source>
        <dbReference type="ARBA" id="ARBA00022832"/>
    </source>
</evidence>
<evidence type="ECO:0000256" key="6">
    <source>
        <dbReference type="ARBA" id="ARBA00037410"/>
    </source>
</evidence>
<keyword evidence="5" id="KW-0496">Mitochondrion</keyword>
<reference evidence="8" key="1">
    <citation type="journal article" date="2023" name="G3 (Bethesda)">
        <title>A reference genome for the long-term kleptoplast-retaining sea slug Elysia crispata morphotype clarki.</title>
        <authorList>
            <person name="Eastman K.E."/>
            <person name="Pendleton A.L."/>
            <person name="Shaikh M.A."/>
            <person name="Suttiyut T."/>
            <person name="Ogas R."/>
            <person name="Tomko P."/>
            <person name="Gavelis G."/>
            <person name="Widhalm J.R."/>
            <person name="Wisecaver J.H."/>
        </authorList>
    </citation>
    <scope>NUCLEOTIDE SEQUENCE</scope>
    <source>
        <strain evidence="8">ECLA1</strain>
    </source>
</reference>
<evidence type="ECO:0000256" key="3">
    <source>
        <dbReference type="ARBA" id="ARBA00022946"/>
    </source>
</evidence>
<dbReference type="InterPro" id="IPR014748">
    <property type="entry name" value="Enoyl-CoA_hydra_C"/>
</dbReference>
<dbReference type="Gene3D" id="3.90.226.10">
    <property type="entry name" value="2-enoyl-CoA Hydratase, Chain A, domain 1"/>
    <property type="match status" value="1"/>
</dbReference>
<sequence>MSTIRFIPNARILIANFKQSELAGKLRTIQGNVSRYQLFSTTSVNNAQVQESQEPLTLATEQNGIRTICLNNPKKRNALSLNMLQSLHHNLKRDQENLRVIILKAKGHVFSAGHDLKELTPETGTDYHEEVFSTCTSVMNLIQDLEVPVIAQVNGLATAAGCQLVASCDIAVASANSQFATPGVNVGLFCTTPGVAVGRSVPRKVAMEMLFTGYPISAQDALLHGLISKVVPEEDVEKETMKIAERICETSKQVTALGKATFYAQMSLERRNAYRLAEKTMVDNLTLQDGKEDDGLVMKGTHIQR</sequence>
<dbReference type="SUPFAM" id="SSF52096">
    <property type="entry name" value="ClpP/crotonase"/>
    <property type="match status" value="1"/>
</dbReference>
<dbReference type="EMBL" id="JAWDGP010003382">
    <property type="protein sequence ID" value="KAK3774860.1"/>
    <property type="molecule type" value="Genomic_DNA"/>
</dbReference>
<dbReference type="InterPro" id="IPR001753">
    <property type="entry name" value="Enoyl-CoA_hydra/iso"/>
</dbReference>
<comment type="function">
    <text evidence="6">May play a role in fatty acid biosynthesis and insulin sensitivity.</text>
</comment>
<dbReference type="Pfam" id="PF00378">
    <property type="entry name" value="ECH_1"/>
    <property type="match status" value="1"/>
</dbReference>
<dbReference type="GO" id="GO:0005739">
    <property type="term" value="C:mitochondrion"/>
    <property type="evidence" value="ECO:0007669"/>
    <property type="project" value="UniProtKB-SubCell"/>
</dbReference>
<organism evidence="8 9">
    <name type="scientific">Elysia crispata</name>
    <name type="common">lettuce slug</name>
    <dbReference type="NCBI Taxonomy" id="231223"/>
    <lineage>
        <taxon>Eukaryota</taxon>
        <taxon>Metazoa</taxon>
        <taxon>Spiralia</taxon>
        <taxon>Lophotrochozoa</taxon>
        <taxon>Mollusca</taxon>
        <taxon>Gastropoda</taxon>
        <taxon>Heterobranchia</taxon>
        <taxon>Euthyneura</taxon>
        <taxon>Panpulmonata</taxon>
        <taxon>Sacoglossa</taxon>
        <taxon>Placobranchoidea</taxon>
        <taxon>Plakobranchidae</taxon>
        <taxon>Elysia</taxon>
    </lineage>
</organism>
<dbReference type="PANTHER" id="PTHR43602">
    <property type="match status" value="1"/>
</dbReference>
<dbReference type="GO" id="GO:0016836">
    <property type="term" value="F:hydro-lyase activity"/>
    <property type="evidence" value="ECO:0007669"/>
    <property type="project" value="TreeGrafter"/>
</dbReference>
<gene>
    <name evidence="8" type="ORF">RRG08_008409</name>
</gene>
<keyword evidence="3" id="KW-0809">Transit peptide</keyword>
<evidence type="ECO:0000256" key="1">
    <source>
        <dbReference type="ARBA" id="ARBA00004173"/>
    </source>
</evidence>
<dbReference type="InterPro" id="IPR029045">
    <property type="entry name" value="ClpP/crotonase-like_dom_sf"/>
</dbReference>
<dbReference type="CDD" id="cd06558">
    <property type="entry name" value="crotonase-like"/>
    <property type="match status" value="1"/>
</dbReference>
<comment type="caution">
    <text evidence="8">The sequence shown here is derived from an EMBL/GenBank/DDBJ whole genome shotgun (WGS) entry which is preliminary data.</text>
</comment>
<dbReference type="InterPro" id="IPR052377">
    <property type="entry name" value="Mitochondrial_ECH-domain"/>
</dbReference>
<dbReference type="Gene3D" id="1.10.12.10">
    <property type="entry name" value="Lyase 2-enoyl-coa Hydratase, Chain A, domain 2"/>
    <property type="match status" value="1"/>
</dbReference>
<evidence type="ECO:0000313" key="8">
    <source>
        <dbReference type="EMBL" id="KAK3774860.1"/>
    </source>
</evidence>
<dbReference type="Proteomes" id="UP001283361">
    <property type="component" value="Unassembled WGS sequence"/>
</dbReference>
<evidence type="ECO:0000256" key="7">
    <source>
        <dbReference type="ARBA" id="ARBA00040545"/>
    </source>
</evidence>
<protein>
    <recommendedName>
        <fullName evidence="7">Enoyl-CoA hydratase domain-containing protein 3, mitochondrial</fullName>
    </recommendedName>
</protein>
<dbReference type="AlphaFoldDB" id="A0AAE0ZSN8"/>
<name>A0AAE0ZSN8_9GAST</name>
<evidence type="ECO:0000256" key="4">
    <source>
        <dbReference type="ARBA" id="ARBA00023098"/>
    </source>
</evidence>
<keyword evidence="4" id="KW-0443">Lipid metabolism</keyword>
<proteinExistence type="predicted"/>
<accession>A0AAE0ZSN8</accession>
<evidence type="ECO:0000313" key="9">
    <source>
        <dbReference type="Proteomes" id="UP001283361"/>
    </source>
</evidence>
<dbReference type="GO" id="GO:0006631">
    <property type="term" value="P:fatty acid metabolic process"/>
    <property type="evidence" value="ECO:0007669"/>
    <property type="project" value="UniProtKB-KW"/>
</dbReference>
<evidence type="ECO:0000256" key="5">
    <source>
        <dbReference type="ARBA" id="ARBA00023128"/>
    </source>
</evidence>
<comment type="subcellular location">
    <subcellularLocation>
        <location evidence="1">Mitochondrion</location>
    </subcellularLocation>
</comment>